<protein>
    <submittedName>
        <fullName evidence="2">Uncharacterized protein</fullName>
    </submittedName>
</protein>
<keyword evidence="3" id="KW-1185">Reference proteome</keyword>
<evidence type="ECO:0000313" key="2">
    <source>
        <dbReference type="EMBL" id="EQC24808.1"/>
    </source>
</evidence>
<dbReference type="RefSeq" id="XP_008621761.1">
    <property type="nucleotide sequence ID" value="XM_008623539.1"/>
</dbReference>
<sequence>MHIPDVVVLCNGAVRMIVEFEHKHRSFPVMVDCCCGYFATYPSLRTTVAIKLFGAQGGDPFRFGAIALQYKRDADGQPRLVYAASIGTAPLTDQAKDRIRRKIGDEAFAAIHRFEDGVANEAALQHVTWAHPTMDCPQLSIEVSDLEYSDVHGLLAGAPPTNERLVIDLYKVILACYEVSDSDRARDEQLTRETTRATEVRASAAASVDTDNDVMNDRRLAMEGTDMDEPLTPPGSQLSIHDLLCVPRSFVGEYVRVANEQQVLDDVANAGAALDELYRFQTEQNAAFELVYQRDPHAVNDIDATLRHLDTQINDQLAALSLLRDKIQVYAAVNHNVAQEFEIDGVPSRAQIKMHLATLETILVERLDLLLDGQNPRVQCAGTSCWPAFATALDEGHWFLRQEHWLQPTRQ</sequence>
<dbReference type="EMBL" id="JH767386">
    <property type="protein sequence ID" value="EQC24808.1"/>
    <property type="molecule type" value="Genomic_DNA"/>
</dbReference>
<evidence type="ECO:0000313" key="3">
    <source>
        <dbReference type="Proteomes" id="UP000030762"/>
    </source>
</evidence>
<gene>
    <name evidence="2" type="ORF">SDRG_17299</name>
</gene>
<accession>T0QYH7</accession>
<dbReference type="AlphaFoldDB" id="T0QYH7"/>
<dbReference type="InParanoid" id="T0QYH7"/>
<feature type="region of interest" description="Disordered" evidence="1">
    <location>
        <begin position="185"/>
        <end position="208"/>
    </location>
</feature>
<evidence type="ECO:0000256" key="1">
    <source>
        <dbReference type="SAM" id="MobiDB-lite"/>
    </source>
</evidence>
<dbReference type="Proteomes" id="UP000030762">
    <property type="component" value="Unassembled WGS sequence"/>
</dbReference>
<dbReference type="GeneID" id="19958026"/>
<feature type="compositionally biased region" description="Basic and acidic residues" evidence="1">
    <location>
        <begin position="185"/>
        <end position="199"/>
    </location>
</feature>
<reference evidence="2 3" key="1">
    <citation type="submission" date="2012-04" db="EMBL/GenBank/DDBJ databases">
        <title>The Genome Sequence of Saprolegnia declina VS20.</title>
        <authorList>
            <consortium name="The Broad Institute Genome Sequencing Platform"/>
            <person name="Russ C."/>
            <person name="Nusbaum C."/>
            <person name="Tyler B."/>
            <person name="van West P."/>
            <person name="Dieguez-Uribeondo J."/>
            <person name="de Bruijn I."/>
            <person name="Tripathy S."/>
            <person name="Jiang R."/>
            <person name="Young S.K."/>
            <person name="Zeng Q."/>
            <person name="Gargeya S."/>
            <person name="Fitzgerald M."/>
            <person name="Haas B."/>
            <person name="Abouelleil A."/>
            <person name="Alvarado L."/>
            <person name="Arachchi H.M."/>
            <person name="Berlin A."/>
            <person name="Chapman S.B."/>
            <person name="Goldberg J."/>
            <person name="Griggs A."/>
            <person name="Gujja S."/>
            <person name="Hansen M."/>
            <person name="Howarth C."/>
            <person name="Imamovic A."/>
            <person name="Larimer J."/>
            <person name="McCowen C."/>
            <person name="Montmayeur A."/>
            <person name="Murphy C."/>
            <person name="Neiman D."/>
            <person name="Pearson M."/>
            <person name="Priest M."/>
            <person name="Roberts A."/>
            <person name="Saif S."/>
            <person name="Shea T."/>
            <person name="Sisk P."/>
            <person name="Sykes S."/>
            <person name="Wortman J."/>
            <person name="Nusbaum C."/>
            <person name="Birren B."/>
        </authorList>
    </citation>
    <scope>NUCLEOTIDE SEQUENCE [LARGE SCALE GENOMIC DNA]</scope>
    <source>
        <strain evidence="2 3">VS20</strain>
    </source>
</reference>
<name>T0QYH7_SAPDV</name>
<proteinExistence type="predicted"/>
<dbReference type="VEuPathDB" id="FungiDB:SDRG_17299"/>
<organism evidence="2 3">
    <name type="scientific">Saprolegnia diclina (strain VS20)</name>
    <dbReference type="NCBI Taxonomy" id="1156394"/>
    <lineage>
        <taxon>Eukaryota</taxon>
        <taxon>Sar</taxon>
        <taxon>Stramenopiles</taxon>
        <taxon>Oomycota</taxon>
        <taxon>Saprolegniomycetes</taxon>
        <taxon>Saprolegniales</taxon>
        <taxon>Saprolegniaceae</taxon>
        <taxon>Saprolegnia</taxon>
    </lineage>
</organism>